<dbReference type="AlphaFoldDB" id="A0A6I4VUN1"/>
<dbReference type="InterPro" id="IPR010021">
    <property type="entry name" value="PGPP1/Gep4"/>
</dbReference>
<reference evidence="3 4" key="1">
    <citation type="submission" date="2019-12" db="EMBL/GenBank/DDBJ databases">
        <title>Whole-genome analyses of novel actinobacteria.</title>
        <authorList>
            <person name="Sahin N."/>
            <person name="Saygin H."/>
        </authorList>
    </citation>
    <scope>NUCLEOTIDE SEQUENCE [LARGE SCALE GENOMIC DNA]</scope>
    <source>
        <strain evidence="3 4">KC615</strain>
    </source>
</reference>
<evidence type="ECO:0000256" key="2">
    <source>
        <dbReference type="ARBA" id="ARBA00022842"/>
    </source>
</evidence>
<dbReference type="NCBIfam" id="TIGR01662">
    <property type="entry name" value="HAD-SF-IIIA"/>
    <property type="match status" value="1"/>
</dbReference>
<dbReference type="GO" id="GO:0008962">
    <property type="term" value="F:phosphatidylglycerophosphatase activity"/>
    <property type="evidence" value="ECO:0007669"/>
    <property type="project" value="InterPro"/>
</dbReference>
<dbReference type="CDD" id="cd16416">
    <property type="entry name" value="HAD_BsYqeG-like"/>
    <property type="match status" value="1"/>
</dbReference>
<dbReference type="RefSeq" id="WP_160800869.1">
    <property type="nucleotide sequence ID" value="NZ_WUUL01000004.1"/>
</dbReference>
<evidence type="ECO:0000313" key="3">
    <source>
        <dbReference type="EMBL" id="MXQ53506.1"/>
    </source>
</evidence>
<evidence type="ECO:0000313" key="4">
    <source>
        <dbReference type="Proteomes" id="UP000430692"/>
    </source>
</evidence>
<keyword evidence="1" id="KW-0378">Hydrolase</keyword>
<dbReference type="SUPFAM" id="SSF56784">
    <property type="entry name" value="HAD-like"/>
    <property type="match status" value="1"/>
</dbReference>
<protein>
    <submittedName>
        <fullName evidence="3">YqeG family HAD IIIA-type phosphatase</fullName>
    </submittedName>
</protein>
<dbReference type="Proteomes" id="UP000430692">
    <property type="component" value="Unassembled WGS sequence"/>
</dbReference>
<dbReference type="InterPro" id="IPR023214">
    <property type="entry name" value="HAD_sf"/>
</dbReference>
<dbReference type="NCBIfam" id="TIGR01668">
    <property type="entry name" value="YqeG_hyp_ppase"/>
    <property type="match status" value="1"/>
</dbReference>
<keyword evidence="2" id="KW-0460">Magnesium</keyword>
<keyword evidence="4" id="KW-1185">Reference proteome</keyword>
<dbReference type="InterPro" id="IPR006549">
    <property type="entry name" value="HAD-SF_hydro_IIIA"/>
</dbReference>
<proteinExistence type="predicted"/>
<dbReference type="EMBL" id="WUUL01000004">
    <property type="protein sequence ID" value="MXQ53506.1"/>
    <property type="molecule type" value="Genomic_DNA"/>
</dbReference>
<dbReference type="InterPro" id="IPR036412">
    <property type="entry name" value="HAD-like_sf"/>
</dbReference>
<dbReference type="InterPro" id="IPR051400">
    <property type="entry name" value="HAD-like_hydrolase"/>
</dbReference>
<comment type="caution">
    <text evidence="3">The sequence shown here is derived from an EMBL/GenBank/DDBJ whole genome shotgun (WGS) entry which is preliminary data.</text>
</comment>
<evidence type="ECO:0000256" key="1">
    <source>
        <dbReference type="ARBA" id="ARBA00022801"/>
    </source>
</evidence>
<dbReference type="PANTHER" id="PTHR46470">
    <property type="entry name" value="N-ACYLNEURAMINATE-9-PHOSPHATASE"/>
    <property type="match status" value="1"/>
</dbReference>
<dbReference type="Gene3D" id="3.40.50.1000">
    <property type="entry name" value="HAD superfamily/HAD-like"/>
    <property type="match status" value="1"/>
</dbReference>
<gene>
    <name evidence="3" type="ORF">GSM42_07140</name>
</gene>
<name>A0A6I4VUN1_9BACL</name>
<organism evidence="3 4">
    <name type="scientific">Shimazuella alba</name>
    <dbReference type="NCBI Taxonomy" id="2690964"/>
    <lineage>
        <taxon>Bacteria</taxon>
        <taxon>Bacillati</taxon>
        <taxon>Bacillota</taxon>
        <taxon>Bacilli</taxon>
        <taxon>Bacillales</taxon>
        <taxon>Thermoactinomycetaceae</taxon>
        <taxon>Shimazuella</taxon>
    </lineage>
</organism>
<accession>A0A6I4VUN1</accession>
<dbReference type="Pfam" id="PF13242">
    <property type="entry name" value="Hydrolase_like"/>
    <property type="match status" value="1"/>
</dbReference>
<sequence>MFSSFVPNQYVPSIYKINLLELKEKGIKSIIVDLDNTLVESDRKDATPLLIEWLQHTQHLGFQVMIVSNNNETRVSEFAIPLQIPFIHKARKPLSSSFRRALIELETDPNCTVMVGDQLLTDVLGGNRIGLYTILVVPMSKTEGFFTKVNRRVERLVFRWMDKRGLLAREGNKDL</sequence>
<dbReference type="PANTHER" id="PTHR46470:SF3">
    <property type="entry name" value="N-ACYLNEURAMINATE-9-PHOSPHATASE"/>
    <property type="match status" value="1"/>
</dbReference>